<dbReference type="InterPro" id="IPR001763">
    <property type="entry name" value="Rhodanese-like_dom"/>
</dbReference>
<protein>
    <submittedName>
        <fullName evidence="5">Glycosyl hydrolase</fullName>
    </submittedName>
</protein>
<comment type="similarity">
    <text evidence="1">Belongs to the glycosyl hydrolase 8 (cellulase D) family.</text>
</comment>
<evidence type="ECO:0000259" key="4">
    <source>
        <dbReference type="PROSITE" id="PS50206"/>
    </source>
</evidence>
<dbReference type="Proteomes" id="UP000240419">
    <property type="component" value="Unassembled WGS sequence"/>
</dbReference>
<keyword evidence="3" id="KW-0326">Glycosidase</keyword>
<accession>A0A2P7UQT1</accession>
<keyword evidence="6" id="KW-1185">Reference proteome</keyword>
<reference evidence="5 6" key="1">
    <citation type="submission" date="2018-03" db="EMBL/GenBank/DDBJ databases">
        <title>Brevisbacillus phylogenomics.</title>
        <authorList>
            <person name="Dunlap C."/>
        </authorList>
    </citation>
    <scope>NUCLEOTIDE SEQUENCE [LARGE SCALE GENOMIC DNA]</scope>
    <source>
        <strain evidence="5 6">NRRL NRS-1210</strain>
    </source>
</reference>
<dbReference type="SUPFAM" id="SSF48208">
    <property type="entry name" value="Six-hairpin glycosidases"/>
    <property type="match status" value="1"/>
</dbReference>
<dbReference type="OrthoDB" id="1779554at2"/>
<evidence type="ECO:0000256" key="1">
    <source>
        <dbReference type="ARBA" id="ARBA00009209"/>
    </source>
</evidence>
<sequence length="380" mass="43188">MLRDFRLPIIAVALLVLILSGCFFQGVPSAMKSEQSTSSSEYVRLLPGELFIKEHLTNDDLTLKTNLKPATSNDPNVAKGTETLSESLGLWMLYAVEKGDQALFAQNVEIMKAYDYQNGWIAWKAGGENETPVTTNALVDDLRIAEALYMAGEKWGDETYIQLANEIGKSIVENQSREGLLVDFYDPNYKVASDSLTLSYLNASAVQLMEKHQQVSEELNNQVHSFLNTLPTKNGFFPFSYQMGSKEYVYHQEVNLIDQLYIGYHRAQAGMTSPELWAFLKDEFARNGLLYGRYDASTKQPMVPYESPAVYSLAILTASELKDYTFARDLYERMVRQQVRRPESEYYGGYMDMSQMDTHSFDNLLPLLAERRLFNEGTLQ</sequence>
<dbReference type="InterPro" id="IPR008928">
    <property type="entry name" value="6-hairpin_glycosidase_sf"/>
</dbReference>
<keyword evidence="2 5" id="KW-0378">Hydrolase</keyword>
<evidence type="ECO:0000256" key="2">
    <source>
        <dbReference type="ARBA" id="ARBA00022801"/>
    </source>
</evidence>
<proteinExistence type="inferred from homology"/>
<evidence type="ECO:0000313" key="5">
    <source>
        <dbReference type="EMBL" id="PSJ89356.1"/>
    </source>
</evidence>
<name>A0A2P7UQT1_9BACL</name>
<dbReference type="EMBL" id="PXZM01000039">
    <property type="protein sequence ID" value="PSJ89356.1"/>
    <property type="molecule type" value="Genomic_DNA"/>
</dbReference>
<dbReference type="AlphaFoldDB" id="A0A2P7UQT1"/>
<dbReference type="Gene3D" id="1.50.10.10">
    <property type="match status" value="1"/>
</dbReference>
<comment type="caution">
    <text evidence="5">The sequence shown here is derived from an EMBL/GenBank/DDBJ whole genome shotgun (WGS) entry which is preliminary data.</text>
</comment>
<dbReference type="RefSeq" id="WP_106840992.1">
    <property type="nucleotide sequence ID" value="NZ_JBCNIW010000014.1"/>
</dbReference>
<dbReference type="PROSITE" id="PS50206">
    <property type="entry name" value="RHODANESE_3"/>
    <property type="match status" value="1"/>
</dbReference>
<dbReference type="Pfam" id="PF01270">
    <property type="entry name" value="Glyco_hydro_8"/>
    <property type="match status" value="1"/>
</dbReference>
<dbReference type="InterPro" id="IPR012341">
    <property type="entry name" value="6hp_glycosidase-like_sf"/>
</dbReference>
<dbReference type="PROSITE" id="PS51257">
    <property type="entry name" value="PROKAR_LIPOPROTEIN"/>
    <property type="match status" value="1"/>
</dbReference>
<dbReference type="GO" id="GO:0004553">
    <property type="term" value="F:hydrolase activity, hydrolyzing O-glycosyl compounds"/>
    <property type="evidence" value="ECO:0007669"/>
    <property type="project" value="InterPro"/>
</dbReference>
<feature type="domain" description="Rhodanese" evidence="4">
    <location>
        <begin position="112"/>
        <end position="132"/>
    </location>
</feature>
<organism evidence="5 6">
    <name type="scientific">Brevibacillus fortis</name>
    <dbReference type="NCBI Taxonomy" id="2126352"/>
    <lineage>
        <taxon>Bacteria</taxon>
        <taxon>Bacillati</taxon>
        <taxon>Bacillota</taxon>
        <taxon>Bacilli</taxon>
        <taxon>Bacillales</taxon>
        <taxon>Paenibacillaceae</taxon>
        <taxon>Brevibacillus</taxon>
    </lineage>
</organism>
<dbReference type="InterPro" id="IPR002037">
    <property type="entry name" value="Glyco_hydro_8"/>
</dbReference>
<evidence type="ECO:0000313" key="6">
    <source>
        <dbReference type="Proteomes" id="UP000240419"/>
    </source>
</evidence>
<evidence type="ECO:0000256" key="3">
    <source>
        <dbReference type="ARBA" id="ARBA00023295"/>
    </source>
</evidence>
<gene>
    <name evidence="5" type="ORF">C7R93_22950</name>
</gene>
<dbReference type="GO" id="GO:0005975">
    <property type="term" value="P:carbohydrate metabolic process"/>
    <property type="evidence" value="ECO:0007669"/>
    <property type="project" value="InterPro"/>
</dbReference>